<evidence type="ECO:0000256" key="2">
    <source>
        <dbReference type="ARBA" id="ARBA00022645"/>
    </source>
</evidence>
<evidence type="ECO:0000313" key="8">
    <source>
        <dbReference type="Proteomes" id="UP000758603"/>
    </source>
</evidence>
<dbReference type="InterPro" id="IPR033124">
    <property type="entry name" value="Ser_caboxypep_his_AS"/>
</dbReference>
<gene>
    <name evidence="7" type="ORF">BKA67DRAFT_542101</name>
</gene>
<dbReference type="InterPro" id="IPR029058">
    <property type="entry name" value="AB_hydrolase_fold"/>
</dbReference>
<dbReference type="EMBL" id="JAGPXC010000012">
    <property type="protein sequence ID" value="KAH6645124.1"/>
    <property type="molecule type" value="Genomic_DNA"/>
</dbReference>
<organism evidence="7 8">
    <name type="scientific">Truncatella angustata</name>
    <dbReference type="NCBI Taxonomy" id="152316"/>
    <lineage>
        <taxon>Eukaryota</taxon>
        <taxon>Fungi</taxon>
        <taxon>Dikarya</taxon>
        <taxon>Ascomycota</taxon>
        <taxon>Pezizomycotina</taxon>
        <taxon>Sordariomycetes</taxon>
        <taxon>Xylariomycetidae</taxon>
        <taxon>Amphisphaeriales</taxon>
        <taxon>Sporocadaceae</taxon>
        <taxon>Truncatella</taxon>
    </lineage>
</organism>
<dbReference type="OrthoDB" id="443318at2759"/>
<evidence type="ECO:0000256" key="4">
    <source>
        <dbReference type="ARBA" id="ARBA00022801"/>
    </source>
</evidence>
<keyword evidence="4 6" id="KW-0378">Hydrolase</keyword>
<dbReference type="Gene3D" id="1.10.287.410">
    <property type="match status" value="1"/>
</dbReference>
<evidence type="ECO:0000256" key="3">
    <source>
        <dbReference type="ARBA" id="ARBA00022670"/>
    </source>
</evidence>
<dbReference type="RefSeq" id="XP_045951638.1">
    <property type="nucleotide sequence ID" value="XM_046101045.1"/>
</dbReference>
<dbReference type="PRINTS" id="PR00724">
    <property type="entry name" value="CRBOXYPTASEC"/>
</dbReference>
<dbReference type="SUPFAM" id="SSF53474">
    <property type="entry name" value="alpha/beta-Hydrolases"/>
    <property type="match status" value="1"/>
</dbReference>
<keyword evidence="2 6" id="KW-0121">Carboxypeptidase</keyword>
<dbReference type="Pfam" id="PF00450">
    <property type="entry name" value="Peptidase_S10"/>
    <property type="match status" value="1"/>
</dbReference>
<dbReference type="GO" id="GO:0004185">
    <property type="term" value="F:serine-type carboxypeptidase activity"/>
    <property type="evidence" value="ECO:0007669"/>
    <property type="project" value="UniProtKB-UniRule"/>
</dbReference>
<protein>
    <recommendedName>
        <fullName evidence="6">Carboxypeptidase</fullName>
        <ecNumber evidence="6">3.4.16.-</ecNumber>
    </recommendedName>
</protein>
<dbReference type="InterPro" id="IPR018202">
    <property type="entry name" value="Ser_caboxypep_ser_AS"/>
</dbReference>
<dbReference type="GeneID" id="70129937"/>
<accession>A0A9P8U8E7</accession>
<reference evidence="7" key="1">
    <citation type="journal article" date="2021" name="Nat. Commun.">
        <title>Genetic determinants of endophytism in the Arabidopsis root mycobiome.</title>
        <authorList>
            <person name="Mesny F."/>
            <person name="Miyauchi S."/>
            <person name="Thiergart T."/>
            <person name="Pickel B."/>
            <person name="Atanasova L."/>
            <person name="Karlsson M."/>
            <person name="Huettel B."/>
            <person name="Barry K.W."/>
            <person name="Haridas S."/>
            <person name="Chen C."/>
            <person name="Bauer D."/>
            <person name="Andreopoulos W."/>
            <person name="Pangilinan J."/>
            <person name="LaButti K."/>
            <person name="Riley R."/>
            <person name="Lipzen A."/>
            <person name="Clum A."/>
            <person name="Drula E."/>
            <person name="Henrissat B."/>
            <person name="Kohler A."/>
            <person name="Grigoriev I.V."/>
            <person name="Martin F.M."/>
            <person name="Hacquard S."/>
        </authorList>
    </citation>
    <scope>NUCLEOTIDE SEQUENCE</scope>
    <source>
        <strain evidence="7">MPI-SDFR-AT-0073</strain>
    </source>
</reference>
<keyword evidence="3 6" id="KW-0645">Protease</keyword>
<evidence type="ECO:0000313" key="7">
    <source>
        <dbReference type="EMBL" id="KAH6645124.1"/>
    </source>
</evidence>
<dbReference type="EC" id="3.4.16.-" evidence="6"/>
<dbReference type="AlphaFoldDB" id="A0A9P8U8E7"/>
<dbReference type="Proteomes" id="UP000758603">
    <property type="component" value="Unassembled WGS sequence"/>
</dbReference>
<evidence type="ECO:0000256" key="5">
    <source>
        <dbReference type="ARBA" id="ARBA00023180"/>
    </source>
</evidence>
<dbReference type="Gene3D" id="3.40.50.1820">
    <property type="entry name" value="alpha/beta hydrolase"/>
    <property type="match status" value="1"/>
</dbReference>
<dbReference type="PANTHER" id="PTHR11802:SF453">
    <property type="entry name" value="S1, PUTATIVE-RELATED"/>
    <property type="match status" value="1"/>
</dbReference>
<feature type="chain" id="PRO_5040531554" description="Carboxypeptidase" evidence="6">
    <location>
        <begin position="23"/>
        <end position="470"/>
    </location>
</feature>
<sequence length="470" mass="51880">MWILPVETLSLLVLANFAPVLAANRRHFEERSGVTYNVFVHHDTNSTVSYVKNSGICETTPGVNTYSGYVQTGENMNMWFWFFESRNNPQTDPVVAWFNGGPGCSSMQAVFREDGPCEFVGDATEPTLNKNSWNNVANMLYIDQPIGVGFSYGTNAVNSTWTAAPYVWILLQAFFSEFPQYESRDFAIFTESYGGMYGPEFSRYIQEKNGEIENGTISGTKIDLVALGINNGWFDEVVSEQAYIDFGLRNKYRQLINSTYAAQLQVELDEVCTPAVQNCTLLQTNAACTAASSSCSISSAVREVAPNFSTYDVRANSSSDPGQPPPNFRAYLYRSDIQAAIGAQNNYTQCISAGFGVTGDGARSMLPTLGEILATGVQVLLWAGDADYTCNYLGNYQAANALEWDGQTGFNSAELIPYTVNGVEKGLFKTVDNLSWLQVYDAGHQIPFYQPELSLQVFNQTIQKRAITST</sequence>
<comment type="similarity">
    <text evidence="1 6">Belongs to the peptidase S10 family.</text>
</comment>
<dbReference type="GO" id="GO:0006508">
    <property type="term" value="P:proteolysis"/>
    <property type="evidence" value="ECO:0007669"/>
    <property type="project" value="UniProtKB-KW"/>
</dbReference>
<dbReference type="InterPro" id="IPR001563">
    <property type="entry name" value="Peptidase_S10"/>
</dbReference>
<evidence type="ECO:0000256" key="6">
    <source>
        <dbReference type="RuleBase" id="RU361156"/>
    </source>
</evidence>
<dbReference type="PROSITE" id="PS00131">
    <property type="entry name" value="CARBOXYPEPT_SER_SER"/>
    <property type="match status" value="1"/>
</dbReference>
<comment type="caution">
    <text evidence="7">The sequence shown here is derived from an EMBL/GenBank/DDBJ whole genome shotgun (WGS) entry which is preliminary data.</text>
</comment>
<keyword evidence="6" id="KW-0732">Signal</keyword>
<proteinExistence type="inferred from homology"/>
<feature type="signal peptide" evidence="6">
    <location>
        <begin position="1"/>
        <end position="22"/>
    </location>
</feature>
<keyword evidence="5" id="KW-0325">Glycoprotein</keyword>
<evidence type="ECO:0000256" key="1">
    <source>
        <dbReference type="ARBA" id="ARBA00009431"/>
    </source>
</evidence>
<dbReference type="GO" id="GO:0000324">
    <property type="term" value="C:fungal-type vacuole"/>
    <property type="evidence" value="ECO:0007669"/>
    <property type="project" value="TreeGrafter"/>
</dbReference>
<name>A0A9P8U8E7_9PEZI</name>
<dbReference type="PROSITE" id="PS00560">
    <property type="entry name" value="CARBOXYPEPT_SER_HIS"/>
    <property type="match status" value="1"/>
</dbReference>
<keyword evidence="8" id="KW-1185">Reference proteome</keyword>
<dbReference type="PANTHER" id="PTHR11802">
    <property type="entry name" value="SERINE PROTEASE FAMILY S10 SERINE CARBOXYPEPTIDASE"/>
    <property type="match status" value="1"/>
</dbReference>